<feature type="compositionally biased region" description="Polar residues" evidence="1">
    <location>
        <begin position="426"/>
        <end position="440"/>
    </location>
</feature>
<feature type="region of interest" description="Disordered" evidence="1">
    <location>
        <begin position="453"/>
        <end position="472"/>
    </location>
</feature>
<reference evidence="2 3" key="1">
    <citation type="journal article" date="2021" name="Elife">
        <title>Chloroplast acquisition without the gene transfer in kleptoplastic sea slugs, Plakobranchus ocellatus.</title>
        <authorList>
            <person name="Maeda T."/>
            <person name="Takahashi S."/>
            <person name="Yoshida T."/>
            <person name="Shimamura S."/>
            <person name="Takaki Y."/>
            <person name="Nagai Y."/>
            <person name="Toyoda A."/>
            <person name="Suzuki Y."/>
            <person name="Arimoto A."/>
            <person name="Ishii H."/>
            <person name="Satoh N."/>
            <person name="Nishiyama T."/>
            <person name="Hasebe M."/>
            <person name="Maruyama T."/>
            <person name="Minagawa J."/>
            <person name="Obokata J."/>
            <person name="Shigenobu S."/>
        </authorList>
    </citation>
    <scope>NUCLEOTIDE SEQUENCE [LARGE SCALE GENOMIC DNA]</scope>
</reference>
<feature type="region of interest" description="Disordered" evidence="1">
    <location>
        <begin position="580"/>
        <end position="602"/>
    </location>
</feature>
<evidence type="ECO:0000313" key="3">
    <source>
        <dbReference type="Proteomes" id="UP000735302"/>
    </source>
</evidence>
<dbReference type="EMBL" id="BLXT01008612">
    <property type="protein sequence ID" value="GFO50521.1"/>
    <property type="molecule type" value="Genomic_DNA"/>
</dbReference>
<feature type="compositionally biased region" description="Basic and acidic residues" evidence="1">
    <location>
        <begin position="1057"/>
        <end position="1067"/>
    </location>
</feature>
<comment type="caution">
    <text evidence="2">The sequence shown here is derived from an EMBL/GenBank/DDBJ whole genome shotgun (WGS) entry which is preliminary data.</text>
</comment>
<feature type="region of interest" description="Disordered" evidence="1">
    <location>
        <begin position="674"/>
        <end position="698"/>
    </location>
</feature>
<dbReference type="Proteomes" id="UP000735302">
    <property type="component" value="Unassembled WGS sequence"/>
</dbReference>
<name>A0AAV4E3K5_9GAST</name>
<feature type="compositionally biased region" description="Basic and acidic residues" evidence="1">
    <location>
        <begin position="170"/>
        <end position="180"/>
    </location>
</feature>
<protein>
    <submittedName>
        <fullName evidence="2">Uncharacterized protein</fullName>
    </submittedName>
</protein>
<sequence length="1903" mass="214415">MLKWTSKPPVGAENTAMHDNSWRTTEASQMQVKNDRHGSESISKDTCGLHFPSDSHFRAENSNRAAIANRVSNLPFSYTNPVASHKTEYPYLKRFDAEVTERSNSGSTRSLGGDKLLSQTSPASNCNTSGQEVFFRSKSMPRLGSPISSNNSFGLPKVGILSKMKKMFRKSKDDDNERRCVSQPSSPKTSRLSKTLKRKGKMASTSSEVNRSRFAHHGVLSSRLKRRLGSKQAQRKKFGVADIGSPVKHNVVQQEIDAQNHPVRNESLWSMPSACDETRSLQSLYGEPKPTFETFKASSPVSSTFDIDEKAEKNFKRDFELFSETGQGYCVKESQPMKQNYSNTSIAREKYINTLPNSRVYDNDDFRQFNALQKTFSEIQLIPRERAVAKPRSSYSKISVQTFWDKNNRRELVSTLIDDNEHSDLHSNQPCRHSDSDSMNSLQQFAKDVEAMLESQPQEEEETDKAQSEHDIHDLGEFCRKNSVYSVSRMSNIKGNDQQGQKQLNLNPRTRAYQLADLSNVVENKPFEHLAEKETPVLSVNDDGDVVNDDGDVIESQESMYSRKARWEEHVQTQAKLKETTNGLSPYTEANEHDSDPRQLYNMDSSSFSKTNPNVDISHSQMSLACSSMKEPRVDDLLNRQTKESRLSLTCSPPSQTLSISSLKMQAFSASFTSKSLSPENGPVKNVPHAKNNNNGHSRYLKGGIVLERQHYPQSMEEDQKSFKAVDWSEITNSVYENDAISVAQQDNLNSGSKEEVTSNIGCSPVHVKTMVNQLEQQIRKKVEYFSGSMPSTSSQAQTRPKSHELGRMSQFNCPENEKLVEKEIRVVNTSRDRAHLEATDAMKRATHFHNNKEVLDSEVIGVQKEAKQVSEKSDNYMQESSISVYSLSDGEQQSVSGVAVISCQSDNDLSSWRSHTSNILSIYGEGTEKLNSNVLSEADSTDCTKSEIESMNHDRKSEETLISDISKISLKAKDVFDEDEVNPCEQNHADFPFARSFPVNLSLTFDSSLDLLKGKGITDVTPPHQLLEVNSSPGEFESLTDQGQFEKTQGDSFSVSRDEKNFKMEADVANESTSNKSNADHNNKAPKKPDSILSPAYKSLSPVKKTVSFKLDTTPIPSESLSSFSDDAAICETISPCKKAEDLSAKETVNIPNSACLTDESVSTNESLAVTCKTSAPSVKVTQTSSASADDLSWWGANHEDELHFFEEPLRAYEDACIKSSSSDAESKNNCSDLELSISKDDHGLNPELVKSVRPEDLLEKTETKPLPQSKPFHYLVTMHSSQSAEKRTSQNNFKEQLSKHKNLDTNALAQIPSRSEGSHFVDIGKCQSENVSARSEIWIEPSESNSKLHTYDLNKNPSHVPEKLYYTESQDVDIDGLVVDIDASSALSDLVDQVENSAEKTIHQSTKGIFTKSPQLNEMKIHIKSDPIDNDIPFWQKKKPPNKTTLKKNGLSHTFSKKLAVPNFNFQPCSERPSSKYSFLNKKSATKRQESKSQRRLNYGKKITNSLLTKAKQLPDIGSYWNSPNKSLSPPEEKKNKDCKREENQNLDKLPLVGSSINSLGESLVAKETTEERKYTYKGTDTSRILTSYTDFPTKEHTKVNISRWVFQRPVERVRIRSNTSNDMCEKYQQLEKLKTNSKISKSVATSPYNQDDMARGFKCRKLREETRKVEMNSDVTENEILKTRDCSTEHESCLYAHAQEICKESQTSILKPSNLCDSEFDAGFSSDSISAEIIPSGKAKLDVTKHVLSAGIQQPVHSSSEESLSDNRNDLTYSVLSNHGVRHRQLCDRRSRENRKGANDHWHRLLSRQTLSCSCNNKFEKRNYCQNRQSNRKVYVTPTKKNNEKLNQTDFDDFRMSTDEELDESDSFSRAHNIQPPEWLFIATFFMFQMLLHWFNSGAK</sequence>
<accession>A0AAV4E3K5</accession>
<keyword evidence="3" id="KW-1185">Reference proteome</keyword>
<feature type="compositionally biased region" description="Basic and acidic residues" evidence="1">
    <location>
        <begin position="1533"/>
        <end position="1548"/>
    </location>
</feature>
<gene>
    <name evidence="2" type="ORF">PoB_007702600</name>
</gene>
<feature type="region of interest" description="Disordered" evidence="1">
    <location>
        <begin position="101"/>
        <end position="125"/>
    </location>
</feature>
<feature type="compositionally biased region" description="Polar residues" evidence="1">
    <location>
        <begin position="1035"/>
        <end position="1056"/>
    </location>
</feature>
<feature type="region of interest" description="Disordered" evidence="1">
    <location>
        <begin position="1520"/>
        <end position="1548"/>
    </location>
</feature>
<evidence type="ECO:0000256" key="1">
    <source>
        <dbReference type="SAM" id="MobiDB-lite"/>
    </source>
</evidence>
<feature type="region of interest" description="Disordered" evidence="1">
    <location>
        <begin position="168"/>
        <end position="209"/>
    </location>
</feature>
<proteinExistence type="predicted"/>
<feature type="compositionally biased region" description="Basic and acidic residues" evidence="1">
    <location>
        <begin position="1079"/>
        <end position="1091"/>
    </location>
</feature>
<feature type="region of interest" description="Disordered" evidence="1">
    <location>
        <begin position="421"/>
        <end position="440"/>
    </location>
</feature>
<feature type="region of interest" description="Disordered" evidence="1">
    <location>
        <begin position="1035"/>
        <end position="1097"/>
    </location>
</feature>
<feature type="region of interest" description="Disordered" evidence="1">
    <location>
        <begin position="1"/>
        <end position="22"/>
    </location>
</feature>
<evidence type="ECO:0000313" key="2">
    <source>
        <dbReference type="EMBL" id="GFO50521.1"/>
    </source>
</evidence>
<feature type="compositionally biased region" description="Polar residues" evidence="1">
    <location>
        <begin position="182"/>
        <end position="193"/>
    </location>
</feature>
<organism evidence="2 3">
    <name type="scientific">Plakobranchus ocellatus</name>
    <dbReference type="NCBI Taxonomy" id="259542"/>
    <lineage>
        <taxon>Eukaryota</taxon>
        <taxon>Metazoa</taxon>
        <taxon>Spiralia</taxon>
        <taxon>Lophotrochozoa</taxon>
        <taxon>Mollusca</taxon>
        <taxon>Gastropoda</taxon>
        <taxon>Heterobranchia</taxon>
        <taxon>Euthyneura</taxon>
        <taxon>Panpulmonata</taxon>
        <taxon>Sacoglossa</taxon>
        <taxon>Placobranchoidea</taxon>
        <taxon>Plakobranchidae</taxon>
        <taxon>Plakobranchus</taxon>
    </lineage>
</organism>